<organism evidence="1 2">
    <name type="scientific">Bradyrhizobium cytisi</name>
    <dbReference type="NCBI Taxonomy" id="515489"/>
    <lineage>
        <taxon>Bacteria</taxon>
        <taxon>Pseudomonadati</taxon>
        <taxon>Pseudomonadota</taxon>
        <taxon>Alphaproteobacteria</taxon>
        <taxon>Hyphomicrobiales</taxon>
        <taxon>Nitrobacteraceae</taxon>
        <taxon>Bradyrhizobium</taxon>
    </lineage>
</organism>
<dbReference type="OrthoDB" id="8256133at2"/>
<protein>
    <submittedName>
        <fullName evidence="1">Uncharacterized protein</fullName>
    </submittedName>
</protein>
<keyword evidence="2" id="KW-1185">Reference proteome</keyword>
<dbReference type="Proteomes" id="UP000324853">
    <property type="component" value="Unassembled WGS sequence"/>
</dbReference>
<gene>
    <name evidence="1" type="ORF">FXB38_09145</name>
</gene>
<dbReference type="AlphaFoldDB" id="A0A5S4WVS5"/>
<reference evidence="1 2" key="1">
    <citation type="submission" date="2019-08" db="EMBL/GenBank/DDBJ databases">
        <title>Bradyrhizobium hipponensis sp. nov., a rhizobium isolated from a Lupinus angustifolius root nodule in Tunisia.</title>
        <authorList>
            <person name="Off K."/>
            <person name="Rejili M."/>
            <person name="Mars M."/>
            <person name="Brachmann A."/>
            <person name="Marin M."/>
        </authorList>
    </citation>
    <scope>NUCLEOTIDE SEQUENCE [LARGE SCALE GENOMIC DNA]</scope>
    <source>
        <strain evidence="1 2">CTAW11</strain>
    </source>
</reference>
<dbReference type="RefSeq" id="WP_148750544.1">
    <property type="nucleotide sequence ID" value="NZ_VSSR01000016.1"/>
</dbReference>
<comment type="caution">
    <text evidence="1">The sequence shown here is derived from an EMBL/GenBank/DDBJ whole genome shotgun (WGS) entry which is preliminary data.</text>
</comment>
<evidence type="ECO:0000313" key="1">
    <source>
        <dbReference type="EMBL" id="TYL85713.1"/>
    </source>
</evidence>
<dbReference type="EMBL" id="VSSR01000016">
    <property type="protein sequence ID" value="TYL85713.1"/>
    <property type="molecule type" value="Genomic_DNA"/>
</dbReference>
<sequence length="73" mass="8169">MISLTDTELQTVMAAAAPLQPHQRSQFLRDVAAELARHPEIGAGLIGRVVREVQREHLNPSRLHHHGVSKFGW</sequence>
<evidence type="ECO:0000313" key="2">
    <source>
        <dbReference type="Proteomes" id="UP000324853"/>
    </source>
</evidence>
<proteinExistence type="predicted"/>
<name>A0A5S4WVS5_9BRAD</name>
<accession>A0A5S4WVS5</accession>